<dbReference type="EMBL" id="BMAW01055736">
    <property type="protein sequence ID" value="GFT02556.1"/>
    <property type="molecule type" value="Genomic_DNA"/>
</dbReference>
<sequence>MDAFRKLLTNQGYVRSIVVLQPLGSSRQFFMIMSILRTTYLCSNTATEGHNHLTPGCVIDFGFPAREIEWTNRRSVYHLNLLG</sequence>
<name>A0A8X6N9J0_NEPPI</name>
<evidence type="ECO:0000313" key="1">
    <source>
        <dbReference type="EMBL" id="GFT02556.1"/>
    </source>
</evidence>
<proteinExistence type="predicted"/>
<dbReference type="AlphaFoldDB" id="A0A8X6N9J0"/>
<comment type="caution">
    <text evidence="1">The sequence shown here is derived from an EMBL/GenBank/DDBJ whole genome shotgun (WGS) entry which is preliminary data.</text>
</comment>
<evidence type="ECO:0000313" key="2">
    <source>
        <dbReference type="Proteomes" id="UP000887013"/>
    </source>
</evidence>
<keyword evidence="2" id="KW-1185">Reference proteome</keyword>
<organism evidence="1 2">
    <name type="scientific">Nephila pilipes</name>
    <name type="common">Giant wood spider</name>
    <name type="synonym">Nephila maculata</name>
    <dbReference type="NCBI Taxonomy" id="299642"/>
    <lineage>
        <taxon>Eukaryota</taxon>
        <taxon>Metazoa</taxon>
        <taxon>Ecdysozoa</taxon>
        <taxon>Arthropoda</taxon>
        <taxon>Chelicerata</taxon>
        <taxon>Arachnida</taxon>
        <taxon>Araneae</taxon>
        <taxon>Araneomorphae</taxon>
        <taxon>Entelegynae</taxon>
        <taxon>Araneoidea</taxon>
        <taxon>Nephilidae</taxon>
        <taxon>Nephila</taxon>
    </lineage>
</organism>
<protein>
    <submittedName>
        <fullName evidence="1">Uncharacterized protein</fullName>
    </submittedName>
</protein>
<dbReference type="Proteomes" id="UP000887013">
    <property type="component" value="Unassembled WGS sequence"/>
</dbReference>
<accession>A0A8X6N9J0</accession>
<gene>
    <name evidence="1" type="ORF">NPIL_32031</name>
</gene>
<reference evidence="1" key="1">
    <citation type="submission" date="2020-08" db="EMBL/GenBank/DDBJ databases">
        <title>Multicomponent nature underlies the extraordinary mechanical properties of spider dragline silk.</title>
        <authorList>
            <person name="Kono N."/>
            <person name="Nakamura H."/>
            <person name="Mori M."/>
            <person name="Yoshida Y."/>
            <person name="Ohtoshi R."/>
            <person name="Malay A.D."/>
            <person name="Moran D.A.P."/>
            <person name="Tomita M."/>
            <person name="Numata K."/>
            <person name="Arakawa K."/>
        </authorList>
    </citation>
    <scope>NUCLEOTIDE SEQUENCE</scope>
</reference>